<evidence type="ECO:0000313" key="4">
    <source>
        <dbReference type="EMBL" id="OSX76982.1"/>
    </source>
</evidence>
<evidence type="ECO:0000256" key="3">
    <source>
        <dbReference type="ARBA" id="ARBA00023128"/>
    </source>
</evidence>
<dbReference type="OrthoDB" id="3369at2759"/>
<keyword evidence="5" id="KW-1185">Reference proteome</keyword>
<dbReference type="Gene3D" id="3.30.1360.120">
    <property type="entry name" value="Probable tRNA modification gtpase trme, domain 1"/>
    <property type="match status" value="1"/>
</dbReference>
<evidence type="ECO:0000256" key="1">
    <source>
        <dbReference type="ARBA" id="ARBA00004173"/>
    </source>
</evidence>
<gene>
    <name evidence="4" type="ORF">BU14_0166s0022</name>
</gene>
<dbReference type="Proteomes" id="UP000218209">
    <property type="component" value="Unassembled WGS sequence"/>
</dbReference>
<accession>A0A1X6P7W6</accession>
<keyword evidence="3" id="KW-0496">Mitochondrion</keyword>
<sequence length="423" mass="41612">MAFVSASSRGLTRLTHRRAVCSGAPPSALRHAGHRRARGPYLTAMSAASPPPPAAVAPIDGDALLSRVLPPPDGRAGAPPVAAPLPACVVAVRGADRLAFLHNQSTADVKGRSAGEVVAAALTTHTARLTDVVTLVVTPTEVLAVGSPGAGDALMARFDKYLFPGDEVDLADVTSAYSLTAVVGGGADAHLAALPTLDALPGDGAWVAVGGSDDAVGPGADGEPWLAGAALLGGSGLGVPGYRVLARRPSGGGAAAAAAAAAEGIPALSSAEVAALRVWAGVPTAGAEISDAHNPLEARLWGTVSFDKGCYLGQETIARLRTYDGVRTLLYGVDVGAAAPGGDARVAVAPGDAVRTVDADAGAKAAGAVTSVVPLAGGGAWALAYMRKKGGAAAPGVEVLLGDGGARGVVREIVNATDAPLVP</sequence>
<dbReference type="GO" id="GO:0016226">
    <property type="term" value="P:iron-sulfur cluster assembly"/>
    <property type="evidence" value="ECO:0007669"/>
    <property type="project" value="TreeGrafter"/>
</dbReference>
<protein>
    <submittedName>
        <fullName evidence="4">Uncharacterized protein</fullName>
    </submittedName>
</protein>
<name>A0A1X6P7W6_PORUM</name>
<dbReference type="PANTHER" id="PTHR22602:SF0">
    <property type="entry name" value="TRANSFERASE CAF17, MITOCHONDRIAL-RELATED"/>
    <property type="match status" value="1"/>
</dbReference>
<dbReference type="SUPFAM" id="SSF103025">
    <property type="entry name" value="Folate-binding domain"/>
    <property type="match status" value="1"/>
</dbReference>
<keyword evidence="2" id="KW-0809">Transit peptide</keyword>
<dbReference type="GO" id="GO:0005739">
    <property type="term" value="C:mitochondrion"/>
    <property type="evidence" value="ECO:0007669"/>
    <property type="project" value="UniProtKB-SubCell"/>
</dbReference>
<dbReference type="PANTHER" id="PTHR22602">
    <property type="entry name" value="TRANSFERASE CAF17, MITOCHONDRIAL-RELATED"/>
    <property type="match status" value="1"/>
</dbReference>
<dbReference type="AlphaFoldDB" id="A0A1X6P7W6"/>
<dbReference type="InterPro" id="IPR045179">
    <property type="entry name" value="YgfZ/GcvT"/>
</dbReference>
<evidence type="ECO:0000313" key="5">
    <source>
        <dbReference type="Proteomes" id="UP000218209"/>
    </source>
</evidence>
<dbReference type="InterPro" id="IPR027266">
    <property type="entry name" value="TrmE/GcvT-like"/>
</dbReference>
<organism evidence="4 5">
    <name type="scientific">Porphyra umbilicalis</name>
    <name type="common">Purple laver</name>
    <name type="synonym">Red alga</name>
    <dbReference type="NCBI Taxonomy" id="2786"/>
    <lineage>
        <taxon>Eukaryota</taxon>
        <taxon>Rhodophyta</taxon>
        <taxon>Bangiophyceae</taxon>
        <taxon>Bangiales</taxon>
        <taxon>Bangiaceae</taxon>
        <taxon>Porphyra</taxon>
    </lineage>
</organism>
<dbReference type="EMBL" id="KV918849">
    <property type="protein sequence ID" value="OSX76982.1"/>
    <property type="molecule type" value="Genomic_DNA"/>
</dbReference>
<evidence type="ECO:0000256" key="2">
    <source>
        <dbReference type="ARBA" id="ARBA00022946"/>
    </source>
</evidence>
<proteinExistence type="predicted"/>
<dbReference type="NCBIfam" id="TIGR03317">
    <property type="entry name" value="ygfZ_signature"/>
    <property type="match status" value="1"/>
</dbReference>
<reference evidence="4 5" key="1">
    <citation type="submission" date="2017-03" db="EMBL/GenBank/DDBJ databases">
        <title>WGS assembly of Porphyra umbilicalis.</title>
        <authorList>
            <person name="Brawley S.H."/>
            <person name="Blouin N.A."/>
            <person name="Ficko-Blean E."/>
            <person name="Wheeler G.L."/>
            <person name="Lohr M."/>
            <person name="Goodson H.V."/>
            <person name="Jenkins J.W."/>
            <person name="Blaby-Haas C.E."/>
            <person name="Helliwell K.E."/>
            <person name="Chan C."/>
            <person name="Marriage T."/>
            <person name="Bhattacharya D."/>
            <person name="Klein A.S."/>
            <person name="Badis Y."/>
            <person name="Brodie J."/>
            <person name="Cao Y."/>
            <person name="Collen J."/>
            <person name="Dittami S.M."/>
            <person name="Gachon C.M."/>
            <person name="Green B.R."/>
            <person name="Karpowicz S."/>
            <person name="Kim J.W."/>
            <person name="Kudahl U."/>
            <person name="Lin S."/>
            <person name="Michel G."/>
            <person name="Mittag M."/>
            <person name="Olson B.J."/>
            <person name="Pangilinan J."/>
            <person name="Peng Y."/>
            <person name="Qiu H."/>
            <person name="Shu S."/>
            <person name="Singer J.T."/>
            <person name="Smith A.G."/>
            <person name="Sprecher B.N."/>
            <person name="Wagner V."/>
            <person name="Wang W."/>
            <person name="Wang Z.-Y."/>
            <person name="Yan J."/>
            <person name="Yarish C."/>
            <person name="Zoeuner-Riek S."/>
            <person name="Zhuang Y."/>
            <person name="Zou Y."/>
            <person name="Lindquist E.A."/>
            <person name="Grimwood J."/>
            <person name="Barry K."/>
            <person name="Rokhsar D.S."/>
            <person name="Schmutz J."/>
            <person name="Stiller J.W."/>
            <person name="Grossman A.R."/>
            <person name="Prochnik S.E."/>
        </authorList>
    </citation>
    <scope>NUCLEOTIDE SEQUENCE [LARGE SCALE GENOMIC DNA]</scope>
    <source>
        <strain evidence="4">4086291</strain>
    </source>
</reference>
<comment type="subcellular location">
    <subcellularLocation>
        <location evidence="1">Mitochondrion</location>
    </subcellularLocation>
</comment>
<dbReference type="InterPro" id="IPR017703">
    <property type="entry name" value="YgfZ/GCV_T_CS"/>
</dbReference>